<evidence type="ECO:0000313" key="3">
    <source>
        <dbReference type="Proteomes" id="UP000295680"/>
    </source>
</evidence>
<gene>
    <name evidence="2" type="ORF">EV192_10869</name>
</gene>
<dbReference type="InterPro" id="IPR029082">
    <property type="entry name" value="Imm35"/>
</dbReference>
<evidence type="ECO:0000259" key="1">
    <source>
        <dbReference type="Pfam" id="PF15567"/>
    </source>
</evidence>
<dbReference type="Proteomes" id="UP000295680">
    <property type="component" value="Unassembled WGS sequence"/>
</dbReference>
<sequence>MEFAPAREIALTTLARIDSPDEPLALFPDDEIVDVGWAWVFGYTTARWLATGDPDAVPPPGGGPIVVVKDTAEAWMLLGSRSYDGQLKQYAEQHGHVHTVRYG</sequence>
<name>A0A4R2J6U7_9PSEU</name>
<proteinExistence type="predicted"/>
<dbReference type="EMBL" id="SLWS01000008">
    <property type="protein sequence ID" value="TCO54781.1"/>
    <property type="molecule type" value="Genomic_DNA"/>
</dbReference>
<reference evidence="2 3" key="1">
    <citation type="submission" date="2019-03" db="EMBL/GenBank/DDBJ databases">
        <title>Genomic Encyclopedia of Type Strains, Phase IV (KMG-IV): sequencing the most valuable type-strain genomes for metagenomic binning, comparative biology and taxonomic classification.</title>
        <authorList>
            <person name="Goeker M."/>
        </authorList>
    </citation>
    <scope>NUCLEOTIDE SEQUENCE [LARGE SCALE GENOMIC DNA]</scope>
    <source>
        <strain evidence="2 3">DSM 45934</strain>
    </source>
</reference>
<evidence type="ECO:0000313" key="2">
    <source>
        <dbReference type="EMBL" id="TCO54781.1"/>
    </source>
</evidence>
<accession>A0A4R2J6U7</accession>
<dbReference type="AlphaFoldDB" id="A0A4R2J6U7"/>
<feature type="domain" description="Immunity protein 35" evidence="1">
    <location>
        <begin position="6"/>
        <end position="80"/>
    </location>
</feature>
<organism evidence="2 3">
    <name type="scientific">Actinocrispum wychmicini</name>
    <dbReference type="NCBI Taxonomy" id="1213861"/>
    <lineage>
        <taxon>Bacteria</taxon>
        <taxon>Bacillati</taxon>
        <taxon>Actinomycetota</taxon>
        <taxon>Actinomycetes</taxon>
        <taxon>Pseudonocardiales</taxon>
        <taxon>Pseudonocardiaceae</taxon>
        <taxon>Actinocrispum</taxon>
    </lineage>
</organism>
<keyword evidence="3" id="KW-1185">Reference proteome</keyword>
<comment type="caution">
    <text evidence="2">The sequence shown here is derived from an EMBL/GenBank/DDBJ whole genome shotgun (WGS) entry which is preliminary data.</text>
</comment>
<dbReference type="Pfam" id="PF15567">
    <property type="entry name" value="Imm35"/>
    <property type="match status" value="1"/>
</dbReference>
<dbReference type="RefSeq" id="WP_132122575.1">
    <property type="nucleotide sequence ID" value="NZ_SLWS01000008.1"/>
</dbReference>
<dbReference type="OrthoDB" id="4516685at2"/>
<protein>
    <submittedName>
        <fullName evidence="2">Immunity protein 35 of polymorphic toxin system</fullName>
    </submittedName>
</protein>